<evidence type="ECO:0000256" key="4">
    <source>
        <dbReference type="ARBA" id="ARBA00022692"/>
    </source>
</evidence>
<evidence type="ECO:0000256" key="2">
    <source>
        <dbReference type="ARBA" id="ARBA00022448"/>
    </source>
</evidence>
<feature type="transmembrane region" description="Helical" evidence="7">
    <location>
        <begin position="270"/>
        <end position="290"/>
    </location>
</feature>
<feature type="transmembrane region" description="Helical" evidence="7">
    <location>
        <begin position="135"/>
        <end position="154"/>
    </location>
</feature>
<organism evidence="9 10">
    <name type="scientific">Blautia parvula</name>
    <dbReference type="NCBI Taxonomy" id="2877527"/>
    <lineage>
        <taxon>Bacteria</taxon>
        <taxon>Bacillati</taxon>
        <taxon>Bacillota</taxon>
        <taxon>Clostridia</taxon>
        <taxon>Lachnospirales</taxon>
        <taxon>Lachnospiraceae</taxon>
        <taxon>Blautia</taxon>
    </lineage>
</organism>
<keyword evidence="3" id="KW-1003">Cell membrane</keyword>
<dbReference type="InterPro" id="IPR020846">
    <property type="entry name" value="MFS_dom"/>
</dbReference>
<evidence type="ECO:0000256" key="5">
    <source>
        <dbReference type="ARBA" id="ARBA00022989"/>
    </source>
</evidence>
<dbReference type="InterPro" id="IPR011701">
    <property type="entry name" value="MFS"/>
</dbReference>
<feature type="transmembrane region" description="Helical" evidence="7">
    <location>
        <begin position="244"/>
        <end position="263"/>
    </location>
</feature>
<feature type="transmembrane region" description="Helical" evidence="7">
    <location>
        <begin position="76"/>
        <end position="94"/>
    </location>
</feature>
<dbReference type="PANTHER" id="PTHR43124:SF3">
    <property type="entry name" value="CHLORAMPHENICOL EFFLUX PUMP RV0191"/>
    <property type="match status" value="1"/>
</dbReference>
<dbReference type="RefSeq" id="WP_103732824.1">
    <property type="nucleotide sequence ID" value="NZ_AP031413.1"/>
</dbReference>
<dbReference type="InterPro" id="IPR050189">
    <property type="entry name" value="MFS_Efflux_Transporters"/>
</dbReference>
<dbReference type="PANTHER" id="PTHR43124">
    <property type="entry name" value="PURINE EFFLUX PUMP PBUE"/>
    <property type="match status" value="1"/>
</dbReference>
<sequence length="394" mass="41261">MEKGSNRRVKTAIYLCAILMMGAIAVASNIASIAAAFPEAGQTKVVAYLISAPCLVVILVTLVTGKLMDFVPKKTLMIAGVLFWLVGGVLPYFMDSLGLILVMRLIFGVGVGIVQSLCPALVIENFEDPAERAKVMGNMTAFQMLGAIFFSLVSGNLGRISWNIAFLVHLIAMVSLIAAVTCIPYKQPVKTSSSGEKGKFRPTAMMWVWCAAFFVYMSGAQTYANFASSLITEQGLGDTVAAGYSLACFALGGFVMGFIFGKIADIFKKLTLTVGCVVLSFSFLIMTFAANLPMSYLGAFICGLAFSICMPCILNGAGGAVPQASSGMAVSIATCMQNAGMTVCPYLVTAGGAAFAASGKLSGTQGAMLFSIIILLVLAVAFTVIGFAGNKKTI</sequence>
<keyword evidence="5 7" id="KW-1133">Transmembrane helix</keyword>
<dbReference type="PROSITE" id="PS50850">
    <property type="entry name" value="MFS"/>
    <property type="match status" value="1"/>
</dbReference>
<dbReference type="Gene3D" id="1.20.1250.20">
    <property type="entry name" value="MFS general substrate transporter like domains"/>
    <property type="match status" value="1"/>
</dbReference>
<feature type="transmembrane region" description="Helical" evidence="7">
    <location>
        <begin position="12"/>
        <end position="33"/>
    </location>
</feature>
<evidence type="ECO:0000259" key="8">
    <source>
        <dbReference type="PROSITE" id="PS50850"/>
    </source>
</evidence>
<dbReference type="SUPFAM" id="SSF103473">
    <property type="entry name" value="MFS general substrate transporter"/>
    <property type="match status" value="1"/>
</dbReference>
<protein>
    <submittedName>
        <fullName evidence="9">MFS transporter</fullName>
    </submittedName>
</protein>
<dbReference type="Pfam" id="PF07690">
    <property type="entry name" value="MFS_1"/>
    <property type="match status" value="1"/>
</dbReference>
<proteinExistence type="predicted"/>
<feature type="transmembrane region" description="Helical" evidence="7">
    <location>
        <begin position="296"/>
        <end position="317"/>
    </location>
</feature>
<comment type="subcellular location">
    <subcellularLocation>
        <location evidence="1">Cell membrane</location>
        <topology evidence="1">Multi-pass membrane protein</topology>
    </subcellularLocation>
</comment>
<feature type="transmembrane region" description="Helical" evidence="7">
    <location>
        <begin position="100"/>
        <end position="123"/>
    </location>
</feature>
<dbReference type="InterPro" id="IPR036259">
    <property type="entry name" value="MFS_trans_sf"/>
</dbReference>
<feature type="transmembrane region" description="Helical" evidence="7">
    <location>
        <begin position="160"/>
        <end position="183"/>
    </location>
</feature>
<dbReference type="Proteomes" id="UP001600941">
    <property type="component" value="Unassembled WGS sequence"/>
</dbReference>
<keyword evidence="10" id="KW-1185">Reference proteome</keyword>
<dbReference type="EMBL" id="BAABZQ010000001">
    <property type="protein sequence ID" value="GAA6500164.1"/>
    <property type="molecule type" value="Genomic_DNA"/>
</dbReference>
<comment type="caution">
    <text evidence="9">The sequence shown here is derived from an EMBL/GenBank/DDBJ whole genome shotgun (WGS) entry which is preliminary data.</text>
</comment>
<evidence type="ECO:0000256" key="3">
    <source>
        <dbReference type="ARBA" id="ARBA00022475"/>
    </source>
</evidence>
<accession>A0ABQ0BUH8</accession>
<evidence type="ECO:0000256" key="1">
    <source>
        <dbReference type="ARBA" id="ARBA00004651"/>
    </source>
</evidence>
<feature type="transmembrane region" description="Helical" evidence="7">
    <location>
        <begin position="368"/>
        <end position="388"/>
    </location>
</feature>
<evidence type="ECO:0000313" key="9">
    <source>
        <dbReference type="EMBL" id="GAA6500164.1"/>
    </source>
</evidence>
<name>A0ABQ0BUH8_9FIRM</name>
<evidence type="ECO:0000313" key="10">
    <source>
        <dbReference type="Proteomes" id="UP001600941"/>
    </source>
</evidence>
<evidence type="ECO:0000256" key="6">
    <source>
        <dbReference type="ARBA" id="ARBA00023136"/>
    </source>
</evidence>
<feature type="transmembrane region" description="Helical" evidence="7">
    <location>
        <begin position="204"/>
        <end position="224"/>
    </location>
</feature>
<feature type="transmembrane region" description="Helical" evidence="7">
    <location>
        <begin position="45"/>
        <end position="64"/>
    </location>
</feature>
<reference evidence="9 10" key="1">
    <citation type="submission" date="2024-04" db="EMBL/GenBank/DDBJ databases">
        <title>Defined microbial consortia suppress multidrug-resistant proinflammatory Enterobacteriaceae via ecological control.</title>
        <authorList>
            <person name="Furuichi M."/>
            <person name="Kawaguchi T."/>
            <person name="Pust M."/>
            <person name="Yasuma K."/>
            <person name="Plichta D."/>
            <person name="Hasegawa N."/>
            <person name="Ohya T."/>
            <person name="Bhattarai S."/>
            <person name="Sasajima S."/>
            <person name="Aoto Y."/>
            <person name="Tuganbaev T."/>
            <person name="Yaginuma M."/>
            <person name="Ueda M."/>
            <person name="Okahashi N."/>
            <person name="Amafuji K."/>
            <person name="Kiridooshi Y."/>
            <person name="Sugita K."/>
            <person name="Strazar M."/>
            <person name="Skelly A."/>
            <person name="Suda W."/>
            <person name="Hattori M."/>
            <person name="Nakamoto N."/>
            <person name="Caballero S."/>
            <person name="Norman J."/>
            <person name="Olle B."/>
            <person name="Tanoue T."/>
            <person name="Arita M."/>
            <person name="Bucci V."/>
            <person name="Atarashi K."/>
            <person name="Xavier R."/>
            <person name="Honda K."/>
        </authorList>
    </citation>
    <scope>NUCLEOTIDE SEQUENCE [LARGE SCALE GENOMIC DNA]</scope>
    <source>
        <strain evidence="10">k34-0107-D12</strain>
    </source>
</reference>
<feature type="domain" description="Major facilitator superfamily (MFS) profile" evidence="8">
    <location>
        <begin position="1"/>
        <end position="391"/>
    </location>
</feature>
<evidence type="ECO:0000256" key="7">
    <source>
        <dbReference type="SAM" id="Phobius"/>
    </source>
</evidence>
<keyword evidence="4 7" id="KW-0812">Transmembrane</keyword>
<keyword evidence="2" id="KW-0813">Transport</keyword>
<gene>
    <name evidence="9" type="ORF">K340107D12_29800</name>
</gene>
<keyword evidence="6 7" id="KW-0472">Membrane</keyword>